<evidence type="ECO:0000313" key="2">
    <source>
        <dbReference type="Proteomes" id="UP000838686"/>
    </source>
</evidence>
<evidence type="ECO:0000313" key="1">
    <source>
        <dbReference type="EMBL" id="CAH1199271.1"/>
    </source>
</evidence>
<gene>
    <name evidence="1" type="ORF">PAECIP111893_01287</name>
</gene>
<accession>A0ABM9BZ73</accession>
<proteinExistence type="predicted"/>
<organism evidence="1 2">
    <name type="scientific">Paenibacillus plantiphilus</name>
    <dbReference type="NCBI Taxonomy" id="2905650"/>
    <lineage>
        <taxon>Bacteria</taxon>
        <taxon>Bacillati</taxon>
        <taxon>Bacillota</taxon>
        <taxon>Bacilli</taxon>
        <taxon>Bacillales</taxon>
        <taxon>Paenibacillaceae</taxon>
        <taxon>Paenibacillus</taxon>
    </lineage>
</organism>
<dbReference type="RefSeq" id="WP_236339637.1">
    <property type="nucleotide sequence ID" value="NZ_CAKMMF010000005.1"/>
</dbReference>
<keyword evidence="2" id="KW-1185">Reference proteome</keyword>
<comment type="caution">
    <text evidence="1">The sequence shown here is derived from an EMBL/GenBank/DDBJ whole genome shotgun (WGS) entry which is preliminary data.</text>
</comment>
<dbReference type="Proteomes" id="UP000838686">
    <property type="component" value="Unassembled WGS sequence"/>
</dbReference>
<reference evidence="1" key="1">
    <citation type="submission" date="2022-01" db="EMBL/GenBank/DDBJ databases">
        <authorList>
            <person name="Criscuolo A."/>
        </authorList>
    </citation>
    <scope>NUCLEOTIDE SEQUENCE</scope>
    <source>
        <strain evidence="1">CIP111893</strain>
    </source>
</reference>
<protein>
    <submittedName>
        <fullName evidence="1">Uncharacterized protein</fullName>
    </submittedName>
</protein>
<dbReference type="EMBL" id="CAKMMF010000005">
    <property type="protein sequence ID" value="CAH1199271.1"/>
    <property type="molecule type" value="Genomic_DNA"/>
</dbReference>
<sequence length="47" mass="5611">MYVWNQEDLHQLYSAYLESEGFTGVEDKLVAENRSHSHVLITWEEKQ</sequence>
<name>A0ABM9BZ73_9BACL</name>